<gene>
    <name evidence="1" type="ORF">NIT7321_00962</name>
</gene>
<evidence type="ECO:0000313" key="1">
    <source>
        <dbReference type="EMBL" id="CRL10119.1"/>
    </source>
</evidence>
<protein>
    <submittedName>
        <fullName evidence="1">Uncharacterized protein</fullName>
    </submittedName>
</protein>
<organism evidence="1 2">
    <name type="scientific">Phaeobacter italicus</name>
    <dbReference type="NCBI Taxonomy" id="481446"/>
    <lineage>
        <taxon>Bacteria</taxon>
        <taxon>Pseudomonadati</taxon>
        <taxon>Pseudomonadota</taxon>
        <taxon>Alphaproteobacteria</taxon>
        <taxon>Rhodobacterales</taxon>
        <taxon>Roseobacteraceae</taxon>
        <taxon>Phaeobacter</taxon>
    </lineage>
</organism>
<dbReference type="Proteomes" id="UP000043764">
    <property type="component" value="Unassembled WGS sequence"/>
</dbReference>
<accession>A0A0H5CZ73</accession>
<reference evidence="2" key="1">
    <citation type="submission" date="2015-05" db="EMBL/GenBank/DDBJ databases">
        <authorList>
            <person name="Rodrigo-Torres Lidia"/>
            <person name="Arahal R.David."/>
        </authorList>
    </citation>
    <scope>NUCLEOTIDE SEQUENCE [LARGE SCALE GENOMIC DNA]</scope>
    <source>
        <strain evidence="2">CECT 7321</strain>
    </source>
</reference>
<proteinExistence type="predicted"/>
<name>A0A0H5CZ73_9RHOB</name>
<dbReference type="AlphaFoldDB" id="A0A0H5CZ73"/>
<dbReference type="EMBL" id="CVRL01000013">
    <property type="protein sequence ID" value="CRL10119.1"/>
    <property type="molecule type" value="Genomic_DNA"/>
</dbReference>
<evidence type="ECO:0000313" key="2">
    <source>
        <dbReference type="Proteomes" id="UP000043764"/>
    </source>
</evidence>
<sequence>MAVKHRHDMGMGVRHVDAGVEERHPFCAPFPLHRPRQPLPHGHDPRCGDLRQVFEPGMVLPGDDQRVTFADRVEVQKRKHKIILEQLVRGQFGIGNSAKNTLVGHPSPHLTASCLGQATTAGAHPKTMLRMPGLAGALPQAQILS</sequence>
<keyword evidence="2" id="KW-1185">Reference proteome</keyword>